<dbReference type="InterPro" id="IPR050313">
    <property type="entry name" value="Carb_Metab_HTH_regulators"/>
</dbReference>
<sequence>MSKKTQRHDRILSVLDVNPSIRVNELADELGVSTETVRRDLSELDETGRIKRTYGGAVLTKTFEPALAERLKLHIAAREAIAKLAVERIGDANSLFVGGGATLLHFARALRQIDRKITVLTPSFSIATELSTNPLIEVMTLPGIVEPAEGMVFGGETLKFIAKFRTPVTVVGASGVDSRGVSEALLNAAQVYAAMIDSADETLVLADNSKFGTRSLQQITTLKQNLCLVTERPPDPLIRQAVQTSGAELLYPQSTRQH</sequence>
<dbReference type="InterPro" id="IPR014036">
    <property type="entry name" value="DeoR-like_C"/>
</dbReference>
<dbReference type="PROSITE" id="PS51000">
    <property type="entry name" value="HTH_DEOR_2"/>
    <property type="match status" value="1"/>
</dbReference>
<dbReference type="OrthoDB" id="9816363at2"/>
<dbReference type="AlphaFoldDB" id="A0A6I6ISX5"/>
<dbReference type="InterPro" id="IPR036388">
    <property type="entry name" value="WH-like_DNA-bd_sf"/>
</dbReference>
<dbReference type="Pfam" id="PF00455">
    <property type="entry name" value="DeoRC"/>
    <property type="match status" value="1"/>
</dbReference>
<evidence type="ECO:0000256" key="1">
    <source>
        <dbReference type="ARBA" id="ARBA00023015"/>
    </source>
</evidence>
<dbReference type="InterPro" id="IPR018356">
    <property type="entry name" value="Tscrpt_reg_HTH_DeoR_CS"/>
</dbReference>
<dbReference type="InterPro" id="IPR001034">
    <property type="entry name" value="DeoR_HTH"/>
</dbReference>
<dbReference type="Gene3D" id="1.10.10.10">
    <property type="entry name" value="Winged helix-like DNA-binding domain superfamily/Winged helix DNA-binding domain"/>
    <property type="match status" value="1"/>
</dbReference>
<dbReference type="GO" id="GO:0003700">
    <property type="term" value="F:DNA-binding transcription factor activity"/>
    <property type="evidence" value="ECO:0007669"/>
    <property type="project" value="InterPro"/>
</dbReference>
<evidence type="ECO:0000313" key="6">
    <source>
        <dbReference type="Proteomes" id="UP000428330"/>
    </source>
</evidence>
<dbReference type="SMART" id="SM01134">
    <property type="entry name" value="DeoRC"/>
    <property type="match status" value="1"/>
</dbReference>
<evidence type="ECO:0000256" key="2">
    <source>
        <dbReference type="ARBA" id="ARBA00023125"/>
    </source>
</evidence>
<dbReference type="Proteomes" id="UP000428330">
    <property type="component" value="Chromosome"/>
</dbReference>
<dbReference type="Gene3D" id="3.40.50.1360">
    <property type="match status" value="1"/>
</dbReference>
<dbReference type="KEGG" id="rom:EI983_13915"/>
<feature type="domain" description="HTH deoR-type" evidence="4">
    <location>
        <begin position="4"/>
        <end position="59"/>
    </location>
</feature>
<evidence type="ECO:0000259" key="4">
    <source>
        <dbReference type="PROSITE" id="PS51000"/>
    </source>
</evidence>
<dbReference type="PANTHER" id="PTHR30363">
    <property type="entry name" value="HTH-TYPE TRANSCRIPTIONAL REGULATOR SRLR-RELATED"/>
    <property type="match status" value="1"/>
</dbReference>
<dbReference type="SUPFAM" id="SSF100950">
    <property type="entry name" value="NagB/RpiA/CoA transferase-like"/>
    <property type="match status" value="1"/>
</dbReference>
<dbReference type="PANTHER" id="PTHR30363:SF44">
    <property type="entry name" value="AGA OPERON TRANSCRIPTIONAL REPRESSOR-RELATED"/>
    <property type="match status" value="1"/>
</dbReference>
<keyword evidence="3" id="KW-0804">Transcription</keyword>
<organism evidence="5 6">
    <name type="scientific">Roseovarius faecimaris</name>
    <dbReference type="NCBI Taxonomy" id="2494550"/>
    <lineage>
        <taxon>Bacteria</taxon>
        <taxon>Pseudomonadati</taxon>
        <taxon>Pseudomonadota</taxon>
        <taxon>Alphaproteobacteria</taxon>
        <taxon>Rhodobacterales</taxon>
        <taxon>Roseobacteraceae</taxon>
        <taxon>Roseovarius</taxon>
    </lineage>
</organism>
<dbReference type="InterPro" id="IPR036390">
    <property type="entry name" value="WH_DNA-bd_sf"/>
</dbReference>
<proteinExistence type="predicted"/>
<dbReference type="EMBL" id="CP034348">
    <property type="protein sequence ID" value="QGX99302.1"/>
    <property type="molecule type" value="Genomic_DNA"/>
</dbReference>
<keyword evidence="1" id="KW-0805">Transcription regulation</keyword>
<dbReference type="SMART" id="SM00420">
    <property type="entry name" value="HTH_DEOR"/>
    <property type="match status" value="1"/>
</dbReference>
<reference evidence="6" key="1">
    <citation type="submission" date="2018-12" db="EMBL/GenBank/DDBJ databases">
        <title>Complete genome sequence of Roseovarius sp. MME-070.</title>
        <authorList>
            <person name="Nam Y.-D."/>
            <person name="Kang J."/>
            <person name="Chung W.-H."/>
            <person name="Park Y.S."/>
        </authorList>
    </citation>
    <scope>NUCLEOTIDE SEQUENCE [LARGE SCALE GENOMIC DNA]</scope>
    <source>
        <strain evidence="6">MME-070</strain>
    </source>
</reference>
<keyword evidence="6" id="KW-1185">Reference proteome</keyword>
<dbReference type="SUPFAM" id="SSF46785">
    <property type="entry name" value="Winged helix' DNA-binding domain"/>
    <property type="match status" value="1"/>
</dbReference>
<gene>
    <name evidence="5" type="ORF">EI983_13915</name>
</gene>
<dbReference type="PRINTS" id="PR00037">
    <property type="entry name" value="HTHLACR"/>
</dbReference>
<name>A0A6I6ISX5_9RHOB</name>
<dbReference type="RefSeq" id="WP_157707983.1">
    <property type="nucleotide sequence ID" value="NZ_CP034348.1"/>
</dbReference>
<dbReference type="InterPro" id="IPR037171">
    <property type="entry name" value="NagB/RpiA_transferase-like"/>
</dbReference>
<dbReference type="PROSITE" id="PS00894">
    <property type="entry name" value="HTH_DEOR_1"/>
    <property type="match status" value="1"/>
</dbReference>
<dbReference type="Pfam" id="PF08220">
    <property type="entry name" value="HTH_DeoR"/>
    <property type="match status" value="1"/>
</dbReference>
<accession>A0A6I6ISX5</accession>
<keyword evidence="2" id="KW-0238">DNA-binding</keyword>
<dbReference type="InterPro" id="IPR012318">
    <property type="entry name" value="HTH_CRP"/>
</dbReference>
<dbReference type="GO" id="GO:0003677">
    <property type="term" value="F:DNA binding"/>
    <property type="evidence" value="ECO:0007669"/>
    <property type="project" value="UniProtKB-KW"/>
</dbReference>
<protein>
    <submittedName>
        <fullName evidence="5">DeoR/GlpR transcriptional regulator</fullName>
    </submittedName>
</protein>
<evidence type="ECO:0000313" key="5">
    <source>
        <dbReference type="EMBL" id="QGX99302.1"/>
    </source>
</evidence>
<evidence type="ECO:0000256" key="3">
    <source>
        <dbReference type="ARBA" id="ARBA00023163"/>
    </source>
</evidence>
<dbReference type="SMART" id="SM00419">
    <property type="entry name" value="HTH_CRP"/>
    <property type="match status" value="1"/>
</dbReference>